<reference evidence="1" key="1">
    <citation type="submission" date="2021-01" db="EMBL/GenBank/DDBJ databases">
        <authorList>
            <person name="Corre E."/>
            <person name="Pelletier E."/>
            <person name="Niang G."/>
            <person name="Scheremetjew M."/>
            <person name="Finn R."/>
            <person name="Kale V."/>
            <person name="Holt S."/>
            <person name="Cochrane G."/>
            <person name="Meng A."/>
            <person name="Brown T."/>
            <person name="Cohen L."/>
        </authorList>
    </citation>
    <scope>NUCLEOTIDE SEQUENCE</scope>
    <source>
        <strain evidence="1">CCCM811</strain>
    </source>
</reference>
<accession>A0A7S3YL55</accession>
<organism evidence="1">
    <name type="scientific">Lotharella globosa</name>
    <dbReference type="NCBI Taxonomy" id="91324"/>
    <lineage>
        <taxon>Eukaryota</taxon>
        <taxon>Sar</taxon>
        <taxon>Rhizaria</taxon>
        <taxon>Cercozoa</taxon>
        <taxon>Chlorarachniophyceae</taxon>
        <taxon>Lotharella</taxon>
    </lineage>
</organism>
<dbReference type="EMBL" id="HBIV01009578">
    <property type="protein sequence ID" value="CAE0655070.1"/>
    <property type="molecule type" value="Transcribed_RNA"/>
</dbReference>
<sequence>MDSGSAKDHKPDVPADLKVVLNSSREFFPSHYRKLYLTTWKESVAFDYKKLSKDTTVYDILKKALILLEYKNDEPVGVQGEWGFSPEKLASFSRDGTSKNRACCSLPQLGVDAKILDLEAQRPEPGARDGRFGALHQPLIIRFTVMPISNRKLGLGNSLRREIKLINSTDHVINVSAHEEIKVYHQEETQFSLALELSGIPLGSEGKTQDIDTTRISICDERPIKPGGNDVYSVCGSHAYFTVTSHTGKELMNECRLAIGDEFNVKGNRPRPPICLCALS</sequence>
<evidence type="ECO:0000313" key="1">
    <source>
        <dbReference type="EMBL" id="CAE0655070.1"/>
    </source>
</evidence>
<gene>
    <name evidence="1" type="ORF">LGLO00237_LOCUS7259</name>
</gene>
<name>A0A7S3YL55_9EUKA</name>
<proteinExistence type="predicted"/>
<protein>
    <submittedName>
        <fullName evidence="1">Uncharacterized protein</fullName>
    </submittedName>
</protein>
<dbReference type="AlphaFoldDB" id="A0A7S3YL55"/>